<protein>
    <submittedName>
        <fullName evidence="4">RNA polymerase sigma-70 factor (ECF subfamily)</fullName>
    </submittedName>
</protein>
<proteinExistence type="predicted"/>
<dbReference type="InterPro" id="IPR014284">
    <property type="entry name" value="RNA_pol_sigma-70_dom"/>
</dbReference>
<gene>
    <name evidence="4" type="ORF">FHS19_005264</name>
</gene>
<feature type="domain" description="RNA polymerase sigma-70 region 2" evidence="2">
    <location>
        <begin position="6"/>
        <end position="70"/>
    </location>
</feature>
<evidence type="ECO:0000259" key="3">
    <source>
        <dbReference type="Pfam" id="PF08281"/>
    </source>
</evidence>
<name>A0A839TUP2_9BACL</name>
<evidence type="ECO:0000256" key="1">
    <source>
        <dbReference type="ARBA" id="ARBA00011344"/>
    </source>
</evidence>
<comment type="subunit">
    <text evidence="1">Interacts transiently with the RNA polymerase catalytic core formed by RpoA, RpoB, RpoC and RpoZ (2 alpha, 1 beta, 1 beta' and 1 omega subunit) to form the RNA polymerase holoenzyme that can initiate transcription.</text>
</comment>
<dbReference type="NCBIfam" id="TIGR02937">
    <property type="entry name" value="sigma70-ECF"/>
    <property type="match status" value="1"/>
</dbReference>
<dbReference type="InterPro" id="IPR052704">
    <property type="entry name" value="ECF_Sigma-70_Domain"/>
</dbReference>
<dbReference type="NCBIfam" id="NF007214">
    <property type="entry name" value="PRK09636.1"/>
    <property type="match status" value="1"/>
</dbReference>
<sequence length="295" mass="33837">MDTEKMYQLYRPLLFSLAYRMLGSVMDAEDIIQEAFLTFDQLPPETNIRNERAYLCKIVTNRCLNLLQSSAKQRVVYVGTWLPEPLVQAENFNLNPSEIYQRKETISTAYLLLLQQLSAVERAVFLLKEIFQYPYDEIGEIIGKSTLNCRQIFHRAKKSMHHKSPHHSTNSVADSQVQLFLHALIEGDMESLMKLLTTDVVHYTDGGGRAQAVTRPVMGIVNVIRLYKGWADWFRQPDSRFAYSMTDVNGRTGFVLTINNRVAYVYSFEVRSDGIQSIYAVANPDKLKHVNPTLS</sequence>
<evidence type="ECO:0000259" key="2">
    <source>
        <dbReference type="Pfam" id="PF04542"/>
    </source>
</evidence>
<dbReference type="GO" id="GO:0016987">
    <property type="term" value="F:sigma factor activity"/>
    <property type="evidence" value="ECO:0007669"/>
    <property type="project" value="InterPro"/>
</dbReference>
<dbReference type="InterPro" id="IPR007627">
    <property type="entry name" value="RNA_pol_sigma70_r2"/>
</dbReference>
<accession>A0A839TUP2</accession>
<dbReference type="PANTHER" id="PTHR30173">
    <property type="entry name" value="SIGMA 19 FACTOR"/>
    <property type="match status" value="1"/>
</dbReference>
<dbReference type="GO" id="GO:0003677">
    <property type="term" value="F:DNA binding"/>
    <property type="evidence" value="ECO:0007669"/>
    <property type="project" value="InterPro"/>
</dbReference>
<organism evidence="4 5">
    <name type="scientific">Paenibacillus rhizosphaerae</name>
    <dbReference type="NCBI Taxonomy" id="297318"/>
    <lineage>
        <taxon>Bacteria</taxon>
        <taxon>Bacillati</taxon>
        <taxon>Bacillota</taxon>
        <taxon>Bacilli</taxon>
        <taxon>Bacillales</taxon>
        <taxon>Paenibacillaceae</taxon>
        <taxon>Paenibacillus</taxon>
    </lineage>
</organism>
<dbReference type="SUPFAM" id="SSF54427">
    <property type="entry name" value="NTF2-like"/>
    <property type="match status" value="1"/>
</dbReference>
<comment type="caution">
    <text evidence="4">The sequence shown here is derived from an EMBL/GenBank/DDBJ whole genome shotgun (WGS) entry which is preliminary data.</text>
</comment>
<dbReference type="Pfam" id="PF08281">
    <property type="entry name" value="Sigma70_r4_2"/>
    <property type="match status" value="1"/>
</dbReference>
<dbReference type="Pfam" id="PF04542">
    <property type="entry name" value="Sigma70_r2"/>
    <property type="match status" value="1"/>
</dbReference>
<dbReference type="InterPro" id="IPR013324">
    <property type="entry name" value="RNA_pol_sigma_r3/r4-like"/>
</dbReference>
<dbReference type="PANTHER" id="PTHR30173:SF36">
    <property type="entry name" value="ECF RNA POLYMERASE SIGMA FACTOR SIGJ"/>
    <property type="match status" value="1"/>
</dbReference>
<evidence type="ECO:0000313" key="4">
    <source>
        <dbReference type="EMBL" id="MBB3130545.1"/>
    </source>
</evidence>
<reference evidence="4 5" key="1">
    <citation type="submission" date="2020-08" db="EMBL/GenBank/DDBJ databases">
        <title>Genomic Encyclopedia of Type Strains, Phase III (KMG-III): the genomes of soil and plant-associated and newly described type strains.</title>
        <authorList>
            <person name="Whitman W."/>
        </authorList>
    </citation>
    <scope>NUCLEOTIDE SEQUENCE [LARGE SCALE GENOMIC DNA]</scope>
    <source>
        <strain evidence="4 5">CECT 5831</strain>
    </source>
</reference>
<dbReference type="InterPro" id="IPR013325">
    <property type="entry name" value="RNA_pol_sigma_r2"/>
</dbReference>
<dbReference type="EMBL" id="JACHXJ010000005">
    <property type="protein sequence ID" value="MBB3130545.1"/>
    <property type="molecule type" value="Genomic_DNA"/>
</dbReference>
<dbReference type="RefSeq" id="WP_183584668.1">
    <property type="nucleotide sequence ID" value="NZ_JACHXJ010000005.1"/>
</dbReference>
<dbReference type="InterPro" id="IPR032710">
    <property type="entry name" value="NTF2-like_dom_sf"/>
</dbReference>
<dbReference type="Gene3D" id="1.10.10.10">
    <property type="entry name" value="Winged helix-like DNA-binding domain superfamily/Winged helix DNA-binding domain"/>
    <property type="match status" value="1"/>
</dbReference>
<dbReference type="SUPFAM" id="SSF88946">
    <property type="entry name" value="Sigma2 domain of RNA polymerase sigma factors"/>
    <property type="match status" value="1"/>
</dbReference>
<dbReference type="GO" id="GO:0006352">
    <property type="term" value="P:DNA-templated transcription initiation"/>
    <property type="evidence" value="ECO:0007669"/>
    <property type="project" value="InterPro"/>
</dbReference>
<dbReference type="AlphaFoldDB" id="A0A839TUP2"/>
<evidence type="ECO:0000313" key="5">
    <source>
        <dbReference type="Proteomes" id="UP000517523"/>
    </source>
</evidence>
<feature type="domain" description="RNA polymerase sigma factor 70 region 4 type 2" evidence="3">
    <location>
        <begin position="109"/>
        <end position="160"/>
    </location>
</feature>
<dbReference type="Proteomes" id="UP000517523">
    <property type="component" value="Unassembled WGS sequence"/>
</dbReference>
<dbReference type="InterPro" id="IPR036388">
    <property type="entry name" value="WH-like_DNA-bd_sf"/>
</dbReference>
<dbReference type="NCBIfam" id="TIGR02957">
    <property type="entry name" value="SigX4"/>
    <property type="match status" value="1"/>
</dbReference>
<dbReference type="InterPro" id="IPR014303">
    <property type="entry name" value="RNA_pol_sigma-70_ECF"/>
</dbReference>
<dbReference type="InterPro" id="IPR013249">
    <property type="entry name" value="RNA_pol_sigma70_r4_t2"/>
</dbReference>
<dbReference type="SUPFAM" id="SSF88659">
    <property type="entry name" value="Sigma3 and sigma4 domains of RNA polymerase sigma factors"/>
    <property type="match status" value="1"/>
</dbReference>
<dbReference type="Gene3D" id="1.10.1740.10">
    <property type="match status" value="1"/>
</dbReference>